<accession>A0ABR7FQL3</accession>
<evidence type="ECO:0000313" key="3">
    <source>
        <dbReference type="Proteomes" id="UP000635828"/>
    </source>
</evidence>
<keyword evidence="1" id="KW-0472">Membrane</keyword>
<keyword evidence="1" id="KW-0812">Transmembrane</keyword>
<gene>
    <name evidence="2" type="ORF">H8S22_07660</name>
</gene>
<feature type="transmembrane region" description="Helical" evidence="1">
    <location>
        <begin position="40"/>
        <end position="58"/>
    </location>
</feature>
<reference evidence="2 3" key="1">
    <citation type="submission" date="2020-08" db="EMBL/GenBank/DDBJ databases">
        <title>Genome public.</title>
        <authorList>
            <person name="Liu C."/>
            <person name="Sun Q."/>
        </authorList>
    </citation>
    <scope>NUCLEOTIDE SEQUENCE [LARGE SCALE GENOMIC DNA]</scope>
    <source>
        <strain evidence="2 3">NSJ-7</strain>
    </source>
</reference>
<dbReference type="EMBL" id="JACOOS010000007">
    <property type="protein sequence ID" value="MBC5677492.1"/>
    <property type="molecule type" value="Genomic_DNA"/>
</dbReference>
<comment type="caution">
    <text evidence="2">The sequence shown here is derived from an EMBL/GenBank/DDBJ whole genome shotgun (WGS) entry which is preliminary data.</text>
</comment>
<keyword evidence="1" id="KW-1133">Transmembrane helix</keyword>
<dbReference type="RefSeq" id="WP_034548998.1">
    <property type="nucleotide sequence ID" value="NZ_JACOOS010000007.1"/>
</dbReference>
<proteinExistence type="predicted"/>
<protein>
    <submittedName>
        <fullName evidence="2">Uncharacterized protein</fullName>
    </submittedName>
</protein>
<organism evidence="2 3">
    <name type="scientific">Anaerostipes hominis</name>
    <name type="common">ex Liu et al. 2021</name>
    <dbReference type="NCBI Taxonomy" id="2763018"/>
    <lineage>
        <taxon>Bacteria</taxon>
        <taxon>Bacillati</taxon>
        <taxon>Bacillota</taxon>
        <taxon>Clostridia</taxon>
        <taxon>Lachnospirales</taxon>
        <taxon>Lachnospiraceae</taxon>
        <taxon>Anaerostipes</taxon>
    </lineage>
</organism>
<dbReference type="Proteomes" id="UP000635828">
    <property type="component" value="Unassembled WGS sequence"/>
</dbReference>
<name>A0ABR7FQL3_9FIRM</name>
<sequence>MRDKEKRSAGRAQMRKEIICLRQIASGTQSCQAPQRLRGWGVEVGLPTLFFFLCYFSIPFKSAAKLPSGMGL</sequence>
<evidence type="ECO:0000313" key="2">
    <source>
        <dbReference type="EMBL" id="MBC5677492.1"/>
    </source>
</evidence>
<keyword evidence="3" id="KW-1185">Reference proteome</keyword>
<evidence type="ECO:0000256" key="1">
    <source>
        <dbReference type="SAM" id="Phobius"/>
    </source>
</evidence>